<dbReference type="AlphaFoldDB" id="A0A1T4LVE9"/>
<feature type="chain" id="PRO_5012775210" evidence="1">
    <location>
        <begin position="26"/>
        <end position="429"/>
    </location>
</feature>
<dbReference type="STRING" id="1122192.SAMN02745673_00837"/>
<proteinExistence type="predicted"/>
<reference evidence="2 3" key="1">
    <citation type="submission" date="2017-02" db="EMBL/GenBank/DDBJ databases">
        <authorList>
            <person name="Peterson S.W."/>
        </authorList>
    </citation>
    <scope>NUCLEOTIDE SEQUENCE [LARGE SCALE GENOMIC DNA]</scope>
    <source>
        <strain evidence="2 3">DSM 45154</strain>
    </source>
</reference>
<keyword evidence="3" id="KW-1185">Reference proteome</keyword>
<dbReference type="RefSeq" id="WP_078760247.1">
    <property type="nucleotide sequence ID" value="NZ_FUWS01000002.1"/>
</dbReference>
<dbReference type="GO" id="GO:0016787">
    <property type="term" value="F:hydrolase activity"/>
    <property type="evidence" value="ECO:0007669"/>
    <property type="project" value="UniProtKB-ARBA"/>
</dbReference>
<dbReference type="SUPFAM" id="SSF53649">
    <property type="entry name" value="Alkaline phosphatase-like"/>
    <property type="match status" value="1"/>
</dbReference>
<dbReference type="PROSITE" id="PS51318">
    <property type="entry name" value="TAT"/>
    <property type="match status" value="1"/>
</dbReference>
<dbReference type="InterPro" id="IPR017850">
    <property type="entry name" value="Alkaline_phosphatase_core_sf"/>
</dbReference>
<protein>
    <submittedName>
        <fullName evidence="2">Predicted pyrophosphatase or phosphodiesterase, AlkP superfamily</fullName>
    </submittedName>
</protein>
<sequence>MRRRTFLAATAVGASLALSARPAAARASAEAGRTVRHVVLVDWDGVDPSYLDRHAASLPNLHALAASGTRTVAGCTYKAVSNPNRASLATGALPATHGNTAYVLDPATGRARGQTRVLAVENMVQSLRRQGRTVVSAGWYIVQDRGVSYGDPDGLYTQGSTWEENVDTAVRVLRGEPVDSGGEPVTVARVPDLLALYSADIDSIGHGEGPGSERIPARLAEMDTGLGRLVETLRETGLYERTVMVFVSDHGMTGYTESLEPQVLGALRDAGFGAERLYSGRAPGPDTEVVLTASPRTANVYLRGAAAEPEGRARVESLLRGLPELEAVRDRGELDALGASPEEGDLTIEARPPYAFVDPAIIDGRERGGHSSMREARAPLILSGPGIAVGAVPADARVIDVAPTISRLLGAEPPAGAQGRVLEEAFTDG</sequence>
<dbReference type="PANTHER" id="PTHR10151">
    <property type="entry name" value="ECTONUCLEOTIDE PYROPHOSPHATASE/PHOSPHODIESTERASE"/>
    <property type="match status" value="1"/>
</dbReference>
<feature type="signal peptide" evidence="1">
    <location>
        <begin position="1"/>
        <end position="25"/>
    </location>
</feature>
<dbReference type="InterPro" id="IPR006311">
    <property type="entry name" value="TAT_signal"/>
</dbReference>
<dbReference type="Gene3D" id="3.40.720.10">
    <property type="entry name" value="Alkaline Phosphatase, subunit A"/>
    <property type="match status" value="1"/>
</dbReference>
<dbReference type="InterPro" id="IPR002591">
    <property type="entry name" value="Phosphodiest/P_Trfase"/>
</dbReference>
<evidence type="ECO:0000313" key="3">
    <source>
        <dbReference type="Proteomes" id="UP000190637"/>
    </source>
</evidence>
<evidence type="ECO:0000256" key="1">
    <source>
        <dbReference type="SAM" id="SignalP"/>
    </source>
</evidence>
<evidence type="ECO:0000313" key="2">
    <source>
        <dbReference type="EMBL" id="SJZ58703.1"/>
    </source>
</evidence>
<dbReference type="PANTHER" id="PTHR10151:SF120">
    <property type="entry name" value="BIS(5'-ADENOSYL)-TRIPHOSPHATASE"/>
    <property type="match status" value="1"/>
</dbReference>
<dbReference type="Proteomes" id="UP000190637">
    <property type="component" value="Unassembled WGS sequence"/>
</dbReference>
<dbReference type="Pfam" id="PF01663">
    <property type="entry name" value="Phosphodiest"/>
    <property type="match status" value="1"/>
</dbReference>
<dbReference type="EMBL" id="FUWS01000002">
    <property type="protein sequence ID" value="SJZ58703.1"/>
    <property type="molecule type" value="Genomic_DNA"/>
</dbReference>
<name>A0A1T4LVE9_9ACTN</name>
<accession>A0A1T4LVE9</accession>
<gene>
    <name evidence="2" type="ORF">SAMN02745673_00837</name>
</gene>
<keyword evidence="1" id="KW-0732">Signal</keyword>
<dbReference type="OrthoDB" id="1956004at2"/>
<organism evidence="2 3">
    <name type="scientific">Marinactinospora thermotolerans DSM 45154</name>
    <dbReference type="NCBI Taxonomy" id="1122192"/>
    <lineage>
        <taxon>Bacteria</taxon>
        <taxon>Bacillati</taxon>
        <taxon>Actinomycetota</taxon>
        <taxon>Actinomycetes</taxon>
        <taxon>Streptosporangiales</taxon>
        <taxon>Nocardiopsidaceae</taxon>
        <taxon>Marinactinospora</taxon>
    </lineage>
</organism>